<dbReference type="InterPro" id="IPR013432">
    <property type="entry name" value="Doc_partner"/>
</dbReference>
<organism evidence="1 2">
    <name type="scientific">Bythopirellula goksoeyrii</name>
    <dbReference type="NCBI Taxonomy" id="1400387"/>
    <lineage>
        <taxon>Bacteria</taxon>
        <taxon>Pseudomonadati</taxon>
        <taxon>Planctomycetota</taxon>
        <taxon>Planctomycetia</taxon>
        <taxon>Pirellulales</taxon>
        <taxon>Lacipirellulaceae</taxon>
        <taxon>Bythopirellula</taxon>
    </lineage>
</organism>
<name>A0A5B9QG95_9BACT</name>
<protein>
    <recommendedName>
        <fullName evidence="3">SpoVT-AbrB domain-containing protein</fullName>
    </recommendedName>
</protein>
<dbReference type="InterPro" id="IPR037914">
    <property type="entry name" value="SpoVT-AbrB_sf"/>
</dbReference>
<dbReference type="Proteomes" id="UP000323917">
    <property type="component" value="Chromosome"/>
</dbReference>
<evidence type="ECO:0000313" key="1">
    <source>
        <dbReference type="EMBL" id="QEG36602.1"/>
    </source>
</evidence>
<accession>A0A5B9QG95</accession>
<dbReference type="EMBL" id="CP042913">
    <property type="protein sequence ID" value="QEG36602.1"/>
    <property type="molecule type" value="Genomic_DNA"/>
</dbReference>
<evidence type="ECO:0008006" key="3">
    <source>
        <dbReference type="Google" id="ProtNLM"/>
    </source>
</evidence>
<dbReference type="SUPFAM" id="SSF89447">
    <property type="entry name" value="AbrB/MazE/MraZ-like"/>
    <property type="match status" value="1"/>
</dbReference>
<dbReference type="RefSeq" id="WP_148074925.1">
    <property type="nucleotide sequence ID" value="NZ_CP042913.1"/>
</dbReference>
<dbReference type="NCBIfam" id="TIGR02609">
    <property type="entry name" value="doc_partner"/>
    <property type="match status" value="1"/>
</dbReference>
<evidence type="ECO:0000313" key="2">
    <source>
        <dbReference type="Proteomes" id="UP000323917"/>
    </source>
</evidence>
<gene>
    <name evidence="1" type="ORF">Pr1d_39170</name>
</gene>
<proteinExistence type="predicted"/>
<dbReference type="AlphaFoldDB" id="A0A5B9QG95"/>
<dbReference type="KEGG" id="bgok:Pr1d_39170"/>
<dbReference type="OrthoDB" id="5459182at2"/>
<keyword evidence="2" id="KW-1185">Reference proteome</keyword>
<dbReference type="Gene3D" id="2.10.260.10">
    <property type="match status" value="1"/>
</dbReference>
<sequence>MFTVEITDVGDSLGIVFTDEMLKKLGVGKGDKVLVLETYDGLKLIPYDAEFERQFKVAEKVMDKERDVLRKLAEH</sequence>
<reference evidence="1 2" key="1">
    <citation type="submission" date="2019-08" db="EMBL/GenBank/DDBJ databases">
        <title>Deep-cultivation of Planctomycetes and their phenomic and genomic characterization uncovers novel biology.</title>
        <authorList>
            <person name="Wiegand S."/>
            <person name="Jogler M."/>
            <person name="Boedeker C."/>
            <person name="Pinto D."/>
            <person name="Vollmers J."/>
            <person name="Rivas-Marin E."/>
            <person name="Kohn T."/>
            <person name="Peeters S.H."/>
            <person name="Heuer A."/>
            <person name="Rast P."/>
            <person name="Oberbeckmann S."/>
            <person name="Bunk B."/>
            <person name="Jeske O."/>
            <person name="Meyerdierks A."/>
            <person name="Storesund J.E."/>
            <person name="Kallscheuer N."/>
            <person name="Luecker S."/>
            <person name="Lage O.M."/>
            <person name="Pohl T."/>
            <person name="Merkel B.J."/>
            <person name="Hornburger P."/>
            <person name="Mueller R.-W."/>
            <person name="Bruemmer F."/>
            <person name="Labrenz M."/>
            <person name="Spormann A.M."/>
            <person name="Op den Camp H."/>
            <person name="Overmann J."/>
            <person name="Amann R."/>
            <person name="Jetten M.S.M."/>
            <person name="Mascher T."/>
            <person name="Medema M.H."/>
            <person name="Devos D.P."/>
            <person name="Kaster A.-K."/>
            <person name="Ovreas L."/>
            <person name="Rohde M."/>
            <person name="Galperin M.Y."/>
            <person name="Jogler C."/>
        </authorList>
    </citation>
    <scope>NUCLEOTIDE SEQUENCE [LARGE SCALE GENOMIC DNA]</scope>
    <source>
        <strain evidence="1 2">Pr1d</strain>
    </source>
</reference>